<feature type="compositionally biased region" description="Polar residues" evidence="8">
    <location>
        <begin position="270"/>
        <end position="292"/>
    </location>
</feature>
<dbReference type="OrthoDB" id="185618at2759"/>
<feature type="compositionally biased region" description="Basic residues" evidence="8">
    <location>
        <begin position="42"/>
        <end position="53"/>
    </location>
</feature>
<dbReference type="SMART" id="SM00160">
    <property type="entry name" value="RanBD"/>
    <property type="match status" value="1"/>
</dbReference>
<dbReference type="AlphaFoldDB" id="A0A1Q2ZUA2"/>
<keyword evidence="7" id="KW-0539">Nucleus</keyword>
<dbReference type="InterPro" id="IPR011993">
    <property type="entry name" value="PH-like_dom_sf"/>
</dbReference>
<dbReference type="InterPro" id="IPR053074">
    <property type="entry name" value="NPC_Nucleoporin"/>
</dbReference>
<dbReference type="Proteomes" id="UP000187013">
    <property type="component" value="Unassembled WGS sequence"/>
</dbReference>
<evidence type="ECO:0000256" key="6">
    <source>
        <dbReference type="ARBA" id="ARBA00023132"/>
    </source>
</evidence>
<feature type="compositionally biased region" description="Basic and acidic residues" evidence="8">
    <location>
        <begin position="199"/>
        <end position="208"/>
    </location>
</feature>
<feature type="compositionally biased region" description="Low complexity" evidence="8">
    <location>
        <begin position="483"/>
        <end position="502"/>
    </location>
</feature>
<feature type="compositionally biased region" description="Polar residues" evidence="8">
    <location>
        <begin position="182"/>
        <end position="193"/>
    </location>
</feature>
<feature type="compositionally biased region" description="Basic and acidic residues" evidence="8">
    <location>
        <begin position="228"/>
        <end position="245"/>
    </location>
</feature>
<dbReference type="GO" id="GO:0051028">
    <property type="term" value="P:mRNA transport"/>
    <property type="evidence" value="ECO:0007669"/>
    <property type="project" value="UniProtKB-KW"/>
</dbReference>
<keyword evidence="4" id="KW-0653">Protein transport</keyword>
<evidence type="ECO:0000256" key="7">
    <source>
        <dbReference type="ARBA" id="ARBA00023242"/>
    </source>
</evidence>
<organism evidence="10 11">
    <name type="scientific">Zygosaccharomyces rouxii</name>
    <dbReference type="NCBI Taxonomy" id="4956"/>
    <lineage>
        <taxon>Eukaryota</taxon>
        <taxon>Fungi</taxon>
        <taxon>Dikarya</taxon>
        <taxon>Ascomycota</taxon>
        <taxon>Saccharomycotina</taxon>
        <taxon>Saccharomycetes</taxon>
        <taxon>Saccharomycetales</taxon>
        <taxon>Saccharomycetaceae</taxon>
        <taxon>Zygosaccharomyces</taxon>
    </lineage>
</organism>
<dbReference type="InterPro" id="IPR015007">
    <property type="entry name" value="NUP2/50/61"/>
</dbReference>
<dbReference type="InterPro" id="IPR000156">
    <property type="entry name" value="Ran_bind_dom"/>
</dbReference>
<protein>
    <recommendedName>
        <fullName evidence="9">RanBD1 domain-containing protein</fullName>
    </recommendedName>
</protein>
<evidence type="ECO:0000256" key="4">
    <source>
        <dbReference type="ARBA" id="ARBA00022927"/>
    </source>
</evidence>
<comment type="caution">
    <text evidence="10">The sequence shown here is derived from an EMBL/GenBank/DDBJ whole genome shotgun (WGS) entry which is preliminary data.</text>
</comment>
<feature type="compositionally biased region" description="Polar residues" evidence="8">
    <location>
        <begin position="251"/>
        <end position="262"/>
    </location>
</feature>
<feature type="compositionally biased region" description="Low complexity" evidence="8">
    <location>
        <begin position="434"/>
        <end position="470"/>
    </location>
</feature>
<name>A0A1Q2ZUA2_ZYGRO</name>
<dbReference type="SUPFAM" id="SSF50729">
    <property type="entry name" value="PH domain-like"/>
    <property type="match status" value="1"/>
</dbReference>
<dbReference type="GO" id="GO:0005643">
    <property type="term" value="C:nuclear pore"/>
    <property type="evidence" value="ECO:0007669"/>
    <property type="project" value="UniProtKB-SubCell"/>
</dbReference>
<dbReference type="Pfam" id="PF00638">
    <property type="entry name" value="Ran_BP1"/>
    <property type="match status" value="1"/>
</dbReference>
<dbReference type="GO" id="GO:0015031">
    <property type="term" value="P:protein transport"/>
    <property type="evidence" value="ECO:0007669"/>
    <property type="project" value="UniProtKB-KW"/>
</dbReference>
<evidence type="ECO:0000256" key="3">
    <source>
        <dbReference type="ARBA" id="ARBA00022816"/>
    </source>
</evidence>
<evidence type="ECO:0000313" key="10">
    <source>
        <dbReference type="EMBL" id="GAV46934.1"/>
    </source>
</evidence>
<comment type="subcellular location">
    <subcellularLocation>
        <location evidence="1">Nucleus</location>
        <location evidence="1">Nuclear pore complex</location>
    </subcellularLocation>
</comment>
<evidence type="ECO:0000256" key="8">
    <source>
        <dbReference type="SAM" id="MobiDB-lite"/>
    </source>
</evidence>
<dbReference type="EMBL" id="BDGX01000001">
    <property type="protein sequence ID" value="GAV46934.1"/>
    <property type="molecule type" value="Genomic_DNA"/>
</dbReference>
<dbReference type="eggNOG" id="KOG4719">
    <property type="taxonomic scope" value="Eukaryota"/>
</dbReference>
<dbReference type="PROSITE" id="PS50196">
    <property type="entry name" value="RANBD1"/>
    <property type="match status" value="1"/>
</dbReference>
<feature type="region of interest" description="Disordered" evidence="8">
    <location>
        <begin position="1"/>
        <end position="102"/>
    </location>
</feature>
<evidence type="ECO:0000256" key="1">
    <source>
        <dbReference type="ARBA" id="ARBA00004567"/>
    </source>
</evidence>
<dbReference type="PANTHER" id="PTHR38697">
    <property type="entry name" value="NUCLEAR PORE COMPLEX PROTEIN SIMILAR TO S. CEREVISIAE NUP2 (EUROFUNG)"/>
    <property type="match status" value="1"/>
</dbReference>
<keyword evidence="3" id="KW-0509">mRNA transport</keyword>
<proteinExistence type="predicted"/>
<dbReference type="eggNOG" id="KOG0864">
    <property type="taxonomic scope" value="Eukaryota"/>
</dbReference>
<keyword evidence="6" id="KW-0906">Nuclear pore complex</keyword>
<feature type="domain" description="RanBD1" evidence="9">
    <location>
        <begin position="504"/>
        <end position="640"/>
    </location>
</feature>
<dbReference type="PANTHER" id="PTHR38697:SF1">
    <property type="entry name" value="NUCLEAR PORE COMPLEX PROTEIN SIMILAR TO S. CEREVISIAE NUP2 (EUROFUNG)"/>
    <property type="match status" value="1"/>
</dbReference>
<keyword evidence="2" id="KW-0813">Transport</keyword>
<gene>
    <name evidence="10" type="ORF">ZYGR_0A05320</name>
</gene>
<evidence type="ECO:0000313" key="11">
    <source>
        <dbReference type="Proteomes" id="UP000187013"/>
    </source>
</evidence>
<accession>A0A1Q2ZUA2</accession>
<reference evidence="10 11" key="1">
    <citation type="submission" date="2016-08" db="EMBL/GenBank/DDBJ databases">
        <title>Draft genome sequence of allopolyploid Zygosaccharomyces rouxii.</title>
        <authorList>
            <person name="Watanabe J."/>
            <person name="Uehara K."/>
            <person name="Mogi Y."/>
            <person name="Tsukioka Y."/>
        </authorList>
    </citation>
    <scope>NUCLEOTIDE SEQUENCE [LARGE SCALE GENOMIC DNA]</scope>
    <source>
        <strain evidence="10 11">NBRC 110957</strain>
    </source>
</reference>
<feature type="region of interest" description="Disordered" evidence="8">
    <location>
        <begin position="144"/>
        <end position="524"/>
    </location>
</feature>
<feature type="compositionally biased region" description="Basic and acidic residues" evidence="8">
    <location>
        <begin position="503"/>
        <end position="514"/>
    </location>
</feature>
<feature type="compositionally biased region" description="Basic and acidic residues" evidence="8">
    <location>
        <begin position="396"/>
        <end position="405"/>
    </location>
</feature>
<feature type="compositionally biased region" description="Polar residues" evidence="8">
    <location>
        <begin position="74"/>
        <end position="102"/>
    </location>
</feature>
<dbReference type="FunFam" id="2.30.29.30:FF:000623">
    <property type="entry name" value="Nucleoporin nup61"/>
    <property type="match status" value="1"/>
</dbReference>
<sequence length="640" mass="70058">MAKRIADSQITRETFREEGSDSDNENGSSSTSHGVAPASVMSKRKIAMPKRKGAGGFNFQPKPSNVDNNNNNNKPSAESQMSNAFNIFKKTQPNDNGTNNDTNAKLKALNLQFKDKVVEIVNKDSFADLRPALDKYKQYIEPLKVEKPLPPIAKSNESDKKEEVASSSEDEEEIKVEGPKFTVQSKPTTSNLVFSFGAKKAEPKRASESDSEDEIEIKGPQFTFNGEVKSDIFKLNKPAEEKKENQPPANPFQQKDSESSLANLAKPASSFGNTNTDTTKPLFNFGQSNSQEEPPKKPTFSFGQPSSEGEPPKKPAFSFGQPKPEEEAAKKPTFSFGQPKPEDGTSKKPSFNFGQPKPEEEAAKKPSFSFGFKPSTPASDASEKSDNKSSFSFKFGQEKPQKDSQAENPKPIFSFGNPAPAANGEKKADAKPAFSFGSSNSSTAPSFSFPKPNNTNDSDSNGTTTTNTDNAPSGGFKFSLPFSQKPASQTSPSSSLSATPQQEESKPEENKEEPSNPIEMQNGEENENLLFSQRSKLMIFNNETKSYDSRGVGELKLLQNKEDKSKVRFLCRSDGMGNILLNTSLVKSFTYSPLTPESENLIKVPVVEAQGKLTTYVAKFKQKSDGRLLVKSVEDVKKDM</sequence>
<evidence type="ECO:0000259" key="9">
    <source>
        <dbReference type="PROSITE" id="PS50196"/>
    </source>
</evidence>
<evidence type="ECO:0000256" key="5">
    <source>
        <dbReference type="ARBA" id="ARBA00023010"/>
    </source>
</evidence>
<evidence type="ECO:0000256" key="2">
    <source>
        <dbReference type="ARBA" id="ARBA00022448"/>
    </source>
</evidence>
<dbReference type="Pfam" id="PF08911">
    <property type="entry name" value="NUP50"/>
    <property type="match status" value="1"/>
</dbReference>
<dbReference type="Gene3D" id="2.30.29.30">
    <property type="entry name" value="Pleckstrin-homology domain (PH domain)/Phosphotyrosine-binding domain (PTB)"/>
    <property type="match status" value="1"/>
</dbReference>
<keyword evidence="5" id="KW-0811">Translocation</keyword>